<evidence type="ECO:0000256" key="3">
    <source>
        <dbReference type="ARBA" id="ARBA00022833"/>
    </source>
</evidence>
<dbReference type="GO" id="GO:0046872">
    <property type="term" value="F:metal ion binding"/>
    <property type="evidence" value="ECO:0007669"/>
    <property type="project" value="UniProtKB-KW"/>
</dbReference>
<protein>
    <submittedName>
        <fullName evidence="4">Uncharacterized protein</fullName>
    </submittedName>
</protein>
<keyword evidence="2" id="KW-0479">Metal-binding</keyword>
<accession>A0A844F2A3</accession>
<proteinExistence type="predicted"/>
<reference evidence="4 5" key="1">
    <citation type="submission" date="2019-08" db="EMBL/GenBank/DDBJ databases">
        <title>In-depth cultivation of the pig gut microbiome towards novel bacterial diversity and tailored functional studies.</title>
        <authorList>
            <person name="Wylensek D."/>
            <person name="Hitch T.C.A."/>
            <person name="Clavel T."/>
        </authorList>
    </citation>
    <scope>NUCLEOTIDE SEQUENCE [LARGE SCALE GENOMIC DNA]</scope>
    <source>
        <strain evidence="4 5">BL-389-WT-3D</strain>
    </source>
</reference>
<dbReference type="PANTHER" id="PTHR42813:SF2">
    <property type="entry name" value="DEHYDROGENASE, ZINC-CONTAINING, PUTATIVE (AFU_ORTHOLOGUE AFUA_2G02810)-RELATED"/>
    <property type="match status" value="1"/>
</dbReference>
<dbReference type="AlphaFoldDB" id="A0A844F2A3"/>
<gene>
    <name evidence="4" type="ORF">FYJ37_05325</name>
</gene>
<evidence type="ECO:0000313" key="5">
    <source>
        <dbReference type="Proteomes" id="UP000462363"/>
    </source>
</evidence>
<sequence length="78" mass="8921">MDKLSGKDFNRTQYQKLLKKCGPATATRYVDLMLQKIQKGEFDATDIITHTLSLEEGSHAYSIFDKKEDNCIKVILKP</sequence>
<keyword evidence="3" id="KW-0862">Zinc</keyword>
<evidence type="ECO:0000256" key="1">
    <source>
        <dbReference type="ARBA" id="ARBA00001947"/>
    </source>
</evidence>
<dbReference type="RefSeq" id="WP_154322522.1">
    <property type="nucleotide sequence ID" value="NZ_CP045695.1"/>
</dbReference>
<evidence type="ECO:0000313" key="4">
    <source>
        <dbReference type="EMBL" id="MSS39788.1"/>
    </source>
</evidence>
<organism evidence="4 5">
    <name type="scientific">Clostridium scindens (strain JCM 10418 / VPI 12708)</name>
    <dbReference type="NCBI Taxonomy" id="29347"/>
    <lineage>
        <taxon>Bacteria</taxon>
        <taxon>Bacillati</taxon>
        <taxon>Bacillota</taxon>
        <taxon>Clostridia</taxon>
        <taxon>Lachnospirales</taxon>
        <taxon>Lachnospiraceae</taxon>
    </lineage>
</organism>
<dbReference type="Proteomes" id="UP000462363">
    <property type="component" value="Unassembled WGS sequence"/>
</dbReference>
<comment type="cofactor">
    <cofactor evidence="1">
        <name>Zn(2+)</name>
        <dbReference type="ChEBI" id="CHEBI:29105"/>
    </cofactor>
</comment>
<comment type="caution">
    <text evidence="4">The sequence shown here is derived from an EMBL/GenBank/DDBJ whole genome shotgun (WGS) entry which is preliminary data.</text>
</comment>
<dbReference type="Gene3D" id="3.90.180.10">
    <property type="entry name" value="Medium-chain alcohol dehydrogenases, catalytic domain"/>
    <property type="match status" value="1"/>
</dbReference>
<evidence type="ECO:0000256" key="2">
    <source>
        <dbReference type="ARBA" id="ARBA00022723"/>
    </source>
</evidence>
<dbReference type="EMBL" id="VUMB01000008">
    <property type="protein sequence ID" value="MSS39788.1"/>
    <property type="molecule type" value="Genomic_DNA"/>
</dbReference>
<name>A0A844F2A3_CLOSV</name>
<dbReference type="PANTHER" id="PTHR42813">
    <property type="entry name" value="ZINC-TYPE ALCOHOL DEHYDROGENASE-LIKE"/>
    <property type="match status" value="1"/>
</dbReference>